<dbReference type="RefSeq" id="WP_154549447.1">
    <property type="nucleotide sequence ID" value="NZ_VUMX01000038.1"/>
</dbReference>
<gene>
    <name evidence="1" type="ORF">FYJ62_09505</name>
</gene>
<proteinExistence type="predicted"/>
<evidence type="ECO:0000313" key="2">
    <source>
        <dbReference type="Proteomes" id="UP000438120"/>
    </source>
</evidence>
<name>A0A6A8MG98_9LACO</name>
<reference evidence="1 2" key="1">
    <citation type="submission" date="2019-08" db="EMBL/GenBank/DDBJ databases">
        <title>In-depth cultivation of the pig gut microbiome towards novel bacterial diversity and tailored functional studies.</title>
        <authorList>
            <person name="Wylensek D."/>
            <person name="Hitch T.C.A."/>
            <person name="Clavel T."/>
        </authorList>
    </citation>
    <scope>NUCLEOTIDE SEQUENCE [LARGE SCALE GENOMIC DNA]</scope>
    <source>
        <strain evidence="1 2">Bifido-178-WT-2B</strain>
    </source>
</reference>
<sequence>MLLSNFLQLINDLNDQTPLYAQIGQELHPLSKVALTRDACEFHCGQRPLTKKKLLGLLGKGSKAIPVIVCLGDQQLMIFGMQILTDRPGVVFK</sequence>
<protein>
    <submittedName>
        <fullName evidence="1">Uncharacterized protein</fullName>
    </submittedName>
</protein>
<dbReference type="OrthoDB" id="2323404at2"/>
<dbReference type="AlphaFoldDB" id="A0A6A8MG98"/>
<comment type="caution">
    <text evidence="1">The sequence shown here is derived from an EMBL/GenBank/DDBJ whole genome shotgun (WGS) entry which is preliminary data.</text>
</comment>
<organism evidence="1 2">
    <name type="scientific">Lactobacillus porci</name>
    <dbReference type="NCBI Taxonomy" id="2012477"/>
    <lineage>
        <taxon>Bacteria</taxon>
        <taxon>Bacillati</taxon>
        <taxon>Bacillota</taxon>
        <taxon>Bacilli</taxon>
        <taxon>Lactobacillales</taxon>
        <taxon>Lactobacillaceae</taxon>
        <taxon>Lactobacillus</taxon>
    </lineage>
</organism>
<evidence type="ECO:0000313" key="1">
    <source>
        <dbReference type="EMBL" id="MST87837.1"/>
    </source>
</evidence>
<accession>A0A6A8MG98</accession>
<dbReference type="EMBL" id="VUMX01000038">
    <property type="protein sequence ID" value="MST87837.1"/>
    <property type="molecule type" value="Genomic_DNA"/>
</dbReference>
<keyword evidence="2" id="KW-1185">Reference proteome</keyword>
<dbReference type="Proteomes" id="UP000438120">
    <property type="component" value="Unassembled WGS sequence"/>
</dbReference>